<gene>
    <name evidence="1" type="ORF">BV898_02451</name>
</gene>
<keyword evidence="2" id="KW-1185">Reference proteome</keyword>
<evidence type="ECO:0000313" key="2">
    <source>
        <dbReference type="Proteomes" id="UP000192578"/>
    </source>
</evidence>
<evidence type="ECO:0008006" key="3">
    <source>
        <dbReference type="Google" id="ProtNLM"/>
    </source>
</evidence>
<sequence>MHSGAGLRSLPNTEMGMDAAEKVEADHEMITSVDRILFRVLTVPHVKLHEYASQLDYLLSLKLPLKSPDCAEEFGHRSYYNRHRTTHTLVHYCPWDARFAENHLLMMHQATNCPEFVSSRER</sequence>
<evidence type="ECO:0000313" key="1">
    <source>
        <dbReference type="EMBL" id="OQV23714.1"/>
    </source>
</evidence>
<organism evidence="1 2">
    <name type="scientific">Hypsibius exemplaris</name>
    <name type="common">Freshwater tardigrade</name>
    <dbReference type="NCBI Taxonomy" id="2072580"/>
    <lineage>
        <taxon>Eukaryota</taxon>
        <taxon>Metazoa</taxon>
        <taxon>Ecdysozoa</taxon>
        <taxon>Tardigrada</taxon>
        <taxon>Eutardigrada</taxon>
        <taxon>Parachela</taxon>
        <taxon>Hypsibioidea</taxon>
        <taxon>Hypsibiidae</taxon>
        <taxon>Hypsibius</taxon>
    </lineage>
</organism>
<name>A0A1W0X8I0_HYPEX</name>
<protein>
    <recommendedName>
        <fullName evidence="3">C2H2-type domain-containing protein</fullName>
    </recommendedName>
</protein>
<dbReference type="AlphaFoldDB" id="A0A1W0X8I0"/>
<proteinExistence type="predicted"/>
<comment type="caution">
    <text evidence="1">The sequence shown here is derived from an EMBL/GenBank/DDBJ whole genome shotgun (WGS) entry which is preliminary data.</text>
</comment>
<dbReference type="Proteomes" id="UP000192578">
    <property type="component" value="Unassembled WGS sequence"/>
</dbReference>
<dbReference type="EMBL" id="MTYJ01000010">
    <property type="protein sequence ID" value="OQV23714.1"/>
    <property type="molecule type" value="Genomic_DNA"/>
</dbReference>
<accession>A0A1W0X8I0</accession>
<reference evidence="2" key="1">
    <citation type="submission" date="2017-01" db="EMBL/GenBank/DDBJ databases">
        <title>Comparative genomics of anhydrobiosis in the tardigrade Hypsibius dujardini.</title>
        <authorList>
            <person name="Yoshida Y."/>
            <person name="Koutsovoulos G."/>
            <person name="Laetsch D."/>
            <person name="Stevens L."/>
            <person name="Kumar S."/>
            <person name="Horikawa D."/>
            <person name="Ishino K."/>
            <person name="Komine S."/>
            <person name="Tomita M."/>
            <person name="Blaxter M."/>
            <person name="Arakawa K."/>
        </authorList>
    </citation>
    <scope>NUCLEOTIDE SEQUENCE [LARGE SCALE GENOMIC DNA]</scope>
    <source>
        <strain evidence="2">Z151</strain>
    </source>
</reference>